<organism evidence="1 2">
    <name type="scientific">Palleniella muris</name>
    <dbReference type="NCBI Taxonomy" id="3038145"/>
    <lineage>
        <taxon>Bacteria</taxon>
        <taxon>Pseudomonadati</taxon>
        <taxon>Bacteroidota</taxon>
        <taxon>Bacteroidia</taxon>
        <taxon>Bacteroidales</taxon>
        <taxon>Prevotellaceae</taxon>
        <taxon>Palleniella</taxon>
    </lineage>
</organism>
<sequence length="53" mass="6082">MNNENQNTEYKRVWKDDYLKWVCGFANAYGGRIFIGIDDDMTVVGVKHLPSAT</sequence>
<dbReference type="Proteomes" id="UP000308886">
    <property type="component" value="Unassembled WGS sequence"/>
</dbReference>
<reference evidence="1" key="1">
    <citation type="submission" date="2019-04" db="EMBL/GenBank/DDBJ databases">
        <title>Microbes associate with the intestines of laboratory mice.</title>
        <authorList>
            <person name="Navarre W."/>
            <person name="Wong E."/>
            <person name="Huang K."/>
            <person name="Tropini C."/>
            <person name="Ng K."/>
            <person name="Yu B."/>
        </authorList>
    </citation>
    <scope>NUCLEOTIDE SEQUENCE</scope>
    <source>
        <strain evidence="1">NM73_A23</strain>
    </source>
</reference>
<keyword evidence="2" id="KW-1185">Reference proteome</keyword>
<evidence type="ECO:0000313" key="2">
    <source>
        <dbReference type="Proteomes" id="UP000308886"/>
    </source>
</evidence>
<comment type="caution">
    <text evidence="1">The sequence shown here is derived from an EMBL/GenBank/DDBJ whole genome shotgun (WGS) entry which is preliminary data.</text>
</comment>
<dbReference type="EMBL" id="SRZC01000027">
    <property type="protein sequence ID" value="TGX80329.1"/>
    <property type="molecule type" value="Genomic_DNA"/>
</dbReference>
<protein>
    <submittedName>
        <fullName evidence="1">ATP-binding protein</fullName>
    </submittedName>
</protein>
<accession>A0AC61QMF1</accession>
<gene>
    <name evidence="1" type="ORF">E5358_13305</name>
</gene>
<name>A0AC61QMF1_9BACT</name>
<keyword evidence="1" id="KW-0547">Nucleotide-binding</keyword>
<keyword evidence="1" id="KW-0067">ATP-binding</keyword>
<proteinExistence type="predicted"/>
<evidence type="ECO:0000313" key="1">
    <source>
        <dbReference type="EMBL" id="TGX80329.1"/>
    </source>
</evidence>